<gene>
    <name evidence="1" type="ORF">SP4011_11960</name>
</gene>
<evidence type="ECO:0008006" key="3">
    <source>
        <dbReference type="Google" id="ProtNLM"/>
    </source>
</evidence>
<organism evidence="1 2">
    <name type="scientific">Streptococcus parapneumoniae</name>
    <dbReference type="NCBI Taxonomy" id="2993430"/>
    <lineage>
        <taxon>Bacteria</taxon>
        <taxon>Bacillati</taxon>
        <taxon>Bacillota</taxon>
        <taxon>Bacilli</taxon>
        <taxon>Lactobacillales</taxon>
        <taxon>Streptococcaceae</taxon>
        <taxon>Streptococcus</taxon>
        <taxon>Streptococcus thalassemiae group</taxon>
    </lineage>
</organism>
<protein>
    <recommendedName>
        <fullName evidence="3">Hydrogenase maturation nickel metallochaperone HypA</fullName>
    </recommendedName>
</protein>
<evidence type="ECO:0000313" key="1">
    <source>
        <dbReference type="EMBL" id="BDT64779.1"/>
    </source>
</evidence>
<reference evidence="1 2" key="1">
    <citation type="submission" date="2022-11" db="EMBL/GenBank/DDBJ databases">
        <title>Complete genome sequence of alpha-hemolytic streptococci isolated from Japan.</title>
        <authorList>
            <person name="Morita M."/>
            <person name="Chang B."/>
            <person name="Akeda Y."/>
        </authorList>
    </citation>
    <scope>NUCLEOTIDE SEQUENCE [LARGE SCALE GENOMIC DNA]</scope>
    <source>
        <strain evidence="1 2">SP4011</strain>
    </source>
</reference>
<accession>A0ABN6TKG0</accession>
<dbReference type="Proteomes" id="UP001378546">
    <property type="component" value="Chromosome"/>
</dbReference>
<name>A0ABN6TKG0_9STRE</name>
<proteinExistence type="predicted"/>
<sequence length="44" mass="5221">MYLWKCGCSECGHEFDWFDSYPPLECVKCGSVEIKYEFKGRAYD</sequence>
<evidence type="ECO:0000313" key="2">
    <source>
        <dbReference type="Proteomes" id="UP001378546"/>
    </source>
</evidence>
<dbReference type="EMBL" id="AP026968">
    <property type="protein sequence ID" value="BDT64779.1"/>
    <property type="molecule type" value="Genomic_DNA"/>
</dbReference>
<keyword evidence="2" id="KW-1185">Reference proteome</keyword>